<keyword evidence="1" id="KW-0540">Nuclease</keyword>
<evidence type="ECO:0000256" key="1">
    <source>
        <dbReference type="ARBA" id="ARBA00022722"/>
    </source>
</evidence>
<dbReference type="GO" id="GO:0003676">
    <property type="term" value="F:nucleic acid binding"/>
    <property type="evidence" value="ECO:0007669"/>
    <property type="project" value="InterPro"/>
</dbReference>
<comment type="caution">
    <text evidence="5">The sequence shown here is derived from an EMBL/GenBank/DDBJ whole genome shotgun (WGS) entry which is preliminary data.</text>
</comment>
<dbReference type="GO" id="GO:0005829">
    <property type="term" value="C:cytosol"/>
    <property type="evidence" value="ECO:0007669"/>
    <property type="project" value="TreeGrafter"/>
</dbReference>
<evidence type="ECO:0000259" key="4">
    <source>
        <dbReference type="SMART" id="SM00479"/>
    </source>
</evidence>
<dbReference type="SUPFAM" id="SSF53098">
    <property type="entry name" value="Ribonuclease H-like"/>
    <property type="match status" value="1"/>
</dbReference>
<dbReference type="OrthoDB" id="5497329at2"/>
<name>A0A3E0TLE3_9GAMM</name>
<dbReference type="InterPro" id="IPR012337">
    <property type="entry name" value="RNaseH-like_sf"/>
</dbReference>
<dbReference type="InterPro" id="IPR013520">
    <property type="entry name" value="Ribonucl_H"/>
</dbReference>
<dbReference type="PANTHER" id="PTHR30231">
    <property type="entry name" value="DNA POLYMERASE III SUBUNIT EPSILON"/>
    <property type="match status" value="1"/>
</dbReference>
<dbReference type="GO" id="GO:0008408">
    <property type="term" value="F:3'-5' exonuclease activity"/>
    <property type="evidence" value="ECO:0007669"/>
    <property type="project" value="TreeGrafter"/>
</dbReference>
<dbReference type="CDD" id="cd06127">
    <property type="entry name" value="DEDDh"/>
    <property type="match status" value="1"/>
</dbReference>
<keyword evidence="2" id="KW-0378">Hydrolase</keyword>
<dbReference type="EMBL" id="QUOU01000001">
    <property type="protein sequence ID" value="REL25157.1"/>
    <property type="molecule type" value="Genomic_DNA"/>
</dbReference>
<keyword evidence="3" id="KW-0269">Exonuclease</keyword>
<evidence type="ECO:0000256" key="2">
    <source>
        <dbReference type="ARBA" id="ARBA00022801"/>
    </source>
</evidence>
<reference evidence="5 6" key="1">
    <citation type="submission" date="2018-08" db="EMBL/GenBank/DDBJ databases">
        <title>Thalassotalea euphylliae genome.</title>
        <authorList>
            <person name="Summers S."/>
            <person name="Rice S.A."/>
            <person name="Freckelton M.L."/>
            <person name="Nedved B.T."/>
            <person name="Hadfield M.G."/>
        </authorList>
    </citation>
    <scope>NUCLEOTIDE SEQUENCE [LARGE SCALE GENOMIC DNA]</scope>
    <source>
        <strain evidence="5 6">H1</strain>
    </source>
</reference>
<proteinExistence type="predicted"/>
<protein>
    <submittedName>
        <fullName evidence="5">DNA polymerase III subunit epsilon</fullName>
    </submittedName>
</protein>
<dbReference type="Proteomes" id="UP000256478">
    <property type="component" value="Unassembled WGS sequence"/>
</dbReference>
<evidence type="ECO:0000256" key="3">
    <source>
        <dbReference type="ARBA" id="ARBA00022839"/>
    </source>
</evidence>
<evidence type="ECO:0000313" key="6">
    <source>
        <dbReference type="Proteomes" id="UP000256478"/>
    </source>
</evidence>
<sequence length="241" mass="26618">MSLTHWNPFSLAAQRKRLAAKVPEGPLKTLLKTPIPAPHFAIGETPLLALDFETTAISARTGELLSVGFVEINNLSISLGSSQHFLVKQEYQSVKGNKTKQHQHFTESATIHQITAQESQQGYPLAVVIEQLLHAMSGRVVVAHFAKIEQSFLAKACKQLYGFAPIYPIIDTLALAKKRLDQRQAAYDPSALRLTNLRASYQLPSHYAHNALNDAVATAELLLAELAHHHQDTTSLAKFLR</sequence>
<gene>
    <name evidence="5" type="ORF">DXX93_00380</name>
</gene>
<dbReference type="Gene3D" id="3.30.420.10">
    <property type="entry name" value="Ribonuclease H-like superfamily/Ribonuclease H"/>
    <property type="match status" value="1"/>
</dbReference>
<dbReference type="PANTHER" id="PTHR30231:SF4">
    <property type="entry name" value="PROTEIN NEN2"/>
    <property type="match status" value="1"/>
</dbReference>
<dbReference type="RefSeq" id="WP_116006322.1">
    <property type="nucleotide sequence ID" value="NZ_QUOU01000001.1"/>
</dbReference>
<accession>A0A3E0TLE3</accession>
<evidence type="ECO:0000313" key="5">
    <source>
        <dbReference type="EMBL" id="REL25157.1"/>
    </source>
</evidence>
<feature type="domain" description="Exonuclease" evidence="4">
    <location>
        <begin position="46"/>
        <end position="231"/>
    </location>
</feature>
<dbReference type="SMART" id="SM00479">
    <property type="entry name" value="EXOIII"/>
    <property type="match status" value="1"/>
</dbReference>
<organism evidence="5 6">
    <name type="scientific">Thalassotalea euphylliae</name>
    <dbReference type="NCBI Taxonomy" id="1655234"/>
    <lineage>
        <taxon>Bacteria</taxon>
        <taxon>Pseudomonadati</taxon>
        <taxon>Pseudomonadota</taxon>
        <taxon>Gammaproteobacteria</taxon>
        <taxon>Alteromonadales</taxon>
        <taxon>Colwelliaceae</taxon>
        <taxon>Thalassotalea</taxon>
    </lineage>
</organism>
<dbReference type="Pfam" id="PF00929">
    <property type="entry name" value="RNase_T"/>
    <property type="match status" value="1"/>
</dbReference>
<dbReference type="AlphaFoldDB" id="A0A3E0TLE3"/>
<dbReference type="GO" id="GO:0006259">
    <property type="term" value="P:DNA metabolic process"/>
    <property type="evidence" value="ECO:0007669"/>
    <property type="project" value="UniProtKB-ARBA"/>
</dbReference>
<dbReference type="InterPro" id="IPR036397">
    <property type="entry name" value="RNaseH_sf"/>
</dbReference>